<dbReference type="Proteomes" id="UP000044602">
    <property type="component" value="Unassembled WGS sequence"/>
</dbReference>
<proteinExistence type="predicted"/>
<reference evidence="2 3" key="1">
    <citation type="submission" date="2015-05" db="EMBL/GenBank/DDBJ databases">
        <authorList>
            <person name="Wang D.B."/>
            <person name="Wang M."/>
        </authorList>
    </citation>
    <scope>NUCLEOTIDE SEQUENCE [LARGE SCALE GENOMIC DNA]</scope>
    <source>
        <strain evidence="2">VL1</strain>
    </source>
</reference>
<evidence type="ECO:0000256" key="1">
    <source>
        <dbReference type="SAM" id="MobiDB-lite"/>
    </source>
</evidence>
<organism evidence="2 3">
    <name type="scientific">Verticillium longisporum</name>
    <name type="common">Verticillium dahliae var. longisporum</name>
    <dbReference type="NCBI Taxonomy" id="100787"/>
    <lineage>
        <taxon>Eukaryota</taxon>
        <taxon>Fungi</taxon>
        <taxon>Dikarya</taxon>
        <taxon>Ascomycota</taxon>
        <taxon>Pezizomycotina</taxon>
        <taxon>Sordariomycetes</taxon>
        <taxon>Hypocreomycetidae</taxon>
        <taxon>Glomerellales</taxon>
        <taxon>Plectosphaerellaceae</taxon>
        <taxon>Verticillium</taxon>
    </lineage>
</organism>
<feature type="region of interest" description="Disordered" evidence="1">
    <location>
        <begin position="1"/>
        <end position="33"/>
    </location>
</feature>
<keyword evidence="3" id="KW-1185">Reference proteome</keyword>
<protein>
    <submittedName>
        <fullName evidence="2">Uncharacterized protein</fullName>
    </submittedName>
</protein>
<feature type="compositionally biased region" description="Low complexity" evidence="1">
    <location>
        <begin position="1"/>
        <end position="19"/>
    </location>
</feature>
<sequence>QVATRPPTTTKRTRATMTRMRARSTHQRTRTRTGLAVVVQATPTTQRAWSMLMTRSPRRRLAPATPTQTRSVRRTTSGPGHACACVKSYSTTTRLPSSKRATDDY</sequence>
<accession>A0A0G4MLE7</accession>
<gene>
    <name evidence="2" type="ORF">BN1708_019664</name>
</gene>
<feature type="compositionally biased region" description="Basic residues" evidence="1">
    <location>
        <begin position="20"/>
        <end position="31"/>
    </location>
</feature>
<dbReference type="EMBL" id="CVQH01023308">
    <property type="protein sequence ID" value="CRK34994.1"/>
    <property type="molecule type" value="Genomic_DNA"/>
</dbReference>
<evidence type="ECO:0000313" key="3">
    <source>
        <dbReference type="Proteomes" id="UP000044602"/>
    </source>
</evidence>
<dbReference type="AlphaFoldDB" id="A0A0G4MLE7"/>
<evidence type="ECO:0000313" key="2">
    <source>
        <dbReference type="EMBL" id="CRK34994.1"/>
    </source>
</evidence>
<feature type="non-terminal residue" evidence="2">
    <location>
        <position position="1"/>
    </location>
</feature>
<feature type="region of interest" description="Disordered" evidence="1">
    <location>
        <begin position="59"/>
        <end position="84"/>
    </location>
</feature>
<feature type="compositionally biased region" description="Polar residues" evidence="1">
    <location>
        <begin position="65"/>
        <end position="78"/>
    </location>
</feature>
<feature type="non-terminal residue" evidence="2">
    <location>
        <position position="105"/>
    </location>
</feature>
<name>A0A0G4MLE7_VERLO</name>